<reference evidence="2 3" key="1">
    <citation type="submission" date="2016-10" db="EMBL/GenBank/DDBJ databases">
        <authorList>
            <person name="Varghese N."/>
            <person name="Submissions S."/>
        </authorList>
    </citation>
    <scope>NUCLEOTIDE SEQUENCE [LARGE SCALE GENOMIC DNA]</scope>
    <source>
        <strain evidence="2 3">DSM 18839</strain>
    </source>
</reference>
<evidence type="ECO:0000313" key="2">
    <source>
        <dbReference type="EMBL" id="SDF83853.1"/>
    </source>
</evidence>
<dbReference type="SUPFAM" id="SSF49899">
    <property type="entry name" value="Concanavalin A-like lectins/glucanases"/>
    <property type="match status" value="1"/>
</dbReference>
<sequence>MGGQVSGSQYYHGELSDVWFDDAYHADLSGFFDTATGKAKDLGANGELPTGTAPTAYWPLNAADPGRDASGNGNTLTVNSGPYPGGRGPNEYWAGSMQGNGTTQFLKRTSALNGAAASGIFSVVWAIVRNTSAGGRIFHLNDSSTGGEFYIEFGSTGTLAVIGKNSADTTIFNLNKATLSSSGVWEIYHLCIDLSSTSLRHLYKDSAAVGTITWNNYADDAIDFSVDIAAVGGAALSASASDWWPGKIGFFAFYPGQYIDFSQEANRLLTVDAFGYPVYLGERGELPTGIPPALYLNRNFHLGTDSSGNGNNFTPQNGPVDGGSVRGDE</sequence>
<organism evidence="2 3">
    <name type="scientific">Thalassobaculum litoreum DSM 18839</name>
    <dbReference type="NCBI Taxonomy" id="1123362"/>
    <lineage>
        <taxon>Bacteria</taxon>
        <taxon>Pseudomonadati</taxon>
        <taxon>Pseudomonadota</taxon>
        <taxon>Alphaproteobacteria</taxon>
        <taxon>Rhodospirillales</taxon>
        <taxon>Thalassobaculaceae</taxon>
        <taxon>Thalassobaculum</taxon>
    </lineage>
</organism>
<feature type="compositionally biased region" description="Polar residues" evidence="1">
    <location>
        <begin position="306"/>
        <end position="317"/>
    </location>
</feature>
<feature type="region of interest" description="Disordered" evidence="1">
    <location>
        <begin position="306"/>
        <end position="329"/>
    </location>
</feature>
<dbReference type="InterPro" id="IPR013320">
    <property type="entry name" value="ConA-like_dom_sf"/>
</dbReference>
<name>A0A8G2BI29_9PROT</name>
<evidence type="ECO:0000256" key="1">
    <source>
        <dbReference type="SAM" id="MobiDB-lite"/>
    </source>
</evidence>
<proteinExistence type="predicted"/>
<feature type="compositionally biased region" description="Gly residues" evidence="1">
    <location>
        <begin position="320"/>
        <end position="329"/>
    </location>
</feature>
<keyword evidence="3" id="KW-1185">Reference proteome</keyword>
<dbReference type="EMBL" id="FNBW01000007">
    <property type="protein sequence ID" value="SDF83853.1"/>
    <property type="molecule type" value="Genomic_DNA"/>
</dbReference>
<gene>
    <name evidence="2" type="ORF">SAMN05660686_02485</name>
</gene>
<evidence type="ECO:0008006" key="4">
    <source>
        <dbReference type="Google" id="ProtNLM"/>
    </source>
</evidence>
<dbReference type="AlphaFoldDB" id="A0A8G2BI29"/>
<dbReference type="Proteomes" id="UP000198615">
    <property type="component" value="Unassembled WGS sequence"/>
</dbReference>
<evidence type="ECO:0000313" key="3">
    <source>
        <dbReference type="Proteomes" id="UP000198615"/>
    </source>
</evidence>
<accession>A0A8G2BI29</accession>
<protein>
    <recommendedName>
        <fullName evidence="4">Concanavalin A-like lectin/glucanases superfamily protein</fullName>
    </recommendedName>
</protein>
<comment type="caution">
    <text evidence="2">The sequence shown here is derived from an EMBL/GenBank/DDBJ whole genome shotgun (WGS) entry which is preliminary data.</text>
</comment>